<evidence type="ECO:0000313" key="3">
    <source>
        <dbReference type="WBParaSite" id="SPAL_0000858500.1"/>
    </source>
</evidence>
<dbReference type="PROSITE" id="PS50181">
    <property type="entry name" value="FBOX"/>
    <property type="match status" value="1"/>
</dbReference>
<dbReference type="Gene3D" id="1.20.1280.50">
    <property type="match status" value="1"/>
</dbReference>
<keyword evidence="2" id="KW-1185">Reference proteome</keyword>
<dbReference type="Proteomes" id="UP000046392">
    <property type="component" value="Unplaced"/>
</dbReference>
<dbReference type="Pfam" id="PF12937">
    <property type="entry name" value="F-box-like"/>
    <property type="match status" value="1"/>
</dbReference>
<dbReference type="InterPro" id="IPR036047">
    <property type="entry name" value="F-box-like_dom_sf"/>
</dbReference>
<feature type="domain" description="F-box" evidence="1">
    <location>
        <begin position="13"/>
        <end position="57"/>
    </location>
</feature>
<dbReference type="SUPFAM" id="SSF81383">
    <property type="entry name" value="F-box domain"/>
    <property type="match status" value="1"/>
</dbReference>
<evidence type="ECO:0000313" key="2">
    <source>
        <dbReference type="Proteomes" id="UP000046392"/>
    </source>
</evidence>
<organism evidence="2 3">
    <name type="scientific">Strongyloides papillosus</name>
    <name type="common">Intestinal threadworm</name>
    <dbReference type="NCBI Taxonomy" id="174720"/>
    <lineage>
        <taxon>Eukaryota</taxon>
        <taxon>Metazoa</taxon>
        <taxon>Ecdysozoa</taxon>
        <taxon>Nematoda</taxon>
        <taxon>Chromadorea</taxon>
        <taxon>Rhabditida</taxon>
        <taxon>Tylenchina</taxon>
        <taxon>Panagrolaimomorpha</taxon>
        <taxon>Strongyloidoidea</taxon>
        <taxon>Strongyloididae</taxon>
        <taxon>Strongyloides</taxon>
    </lineage>
</organism>
<name>A0A0N5BRU0_STREA</name>
<protein>
    <submittedName>
        <fullName evidence="3">F-box domain-containing protein</fullName>
    </submittedName>
</protein>
<dbReference type="WBParaSite" id="SPAL_0000858500.1">
    <property type="protein sequence ID" value="SPAL_0000858500.1"/>
    <property type="gene ID" value="SPAL_0000858500"/>
</dbReference>
<reference evidence="3" key="1">
    <citation type="submission" date="2017-02" db="UniProtKB">
        <authorList>
            <consortium name="WormBaseParasite"/>
        </authorList>
    </citation>
    <scope>IDENTIFICATION</scope>
</reference>
<dbReference type="InterPro" id="IPR001810">
    <property type="entry name" value="F-box_dom"/>
</dbReference>
<evidence type="ECO:0000259" key="1">
    <source>
        <dbReference type="PROSITE" id="PS50181"/>
    </source>
</evidence>
<proteinExistence type="predicted"/>
<dbReference type="AlphaFoldDB" id="A0A0N5BRU0"/>
<dbReference type="SMART" id="SM00256">
    <property type="entry name" value="FBOX"/>
    <property type="match status" value="1"/>
</dbReference>
<sequence length="349" mass="40224">MNPNTEEKCPEVQDDASVLSDDVLLLIFKELSWSDILNAKLVSKRFYSIIHRNYHRLARRGVLDLSIKYNGNCGKYPFYIKFGVITVRNRNSDVVQSAYYSRLISLENGEELSSFLKTVDLRDLNQFDVPVADNLDIFAILNRSFQVRTDIDILNISKLSEKDLKSFQTFIGKLSSVREVVIEKICAHSTEAKDVCSLLSSLLSFNTIESFYIHECNSTRILSVGMFTELLRRNLNIKHLTIGTGDMEFVLSVIKIYFTVEQPCKMNNECDHNQINLNIRFSGEYNLLLDISRNTLSKMGNVEEIDSSPEDVTFKSEVECKYCLEKKHGITKFLELWDYEVATIVRAWR</sequence>
<accession>A0A0N5BRU0</accession>
<dbReference type="CDD" id="cd09917">
    <property type="entry name" value="F-box_SF"/>
    <property type="match status" value="1"/>
</dbReference>